<dbReference type="Pfam" id="PF12833">
    <property type="entry name" value="HTH_18"/>
    <property type="match status" value="1"/>
</dbReference>
<dbReference type="Pfam" id="PF00072">
    <property type="entry name" value="Response_reg"/>
    <property type="match status" value="1"/>
</dbReference>
<dbReference type="PROSITE" id="PS50110">
    <property type="entry name" value="RESPONSE_REGULATORY"/>
    <property type="match status" value="1"/>
</dbReference>
<dbReference type="SMART" id="SM00342">
    <property type="entry name" value="HTH_ARAC"/>
    <property type="match status" value="1"/>
</dbReference>
<dbReference type="SMART" id="SM00448">
    <property type="entry name" value="REC"/>
    <property type="match status" value="1"/>
</dbReference>
<evidence type="ECO:0000256" key="9">
    <source>
        <dbReference type="ARBA" id="ARBA00024867"/>
    </source>
</evidence>
<dbReference type="InterPro" id="IPR018062">
    <property type="entry name" value="HTH_AraC-typ_CS"/>
</dbReference>
<dbReference type="PANTHER" id="PTHR42713:SF3">
    <property type="entry name" value="TRANSCRIPTIONAL REGULATORY PROTEIN HPTR"/>
    <property type="match status" value="1"/>
</dbReference>
<proteinExistence type="predicted"/>
<evidence type="ECO:0000256" key="5">
    <source>
        <dbReference type="ARBA" id="ARBA00023012"/>
    </source>
</evidence>
<keyword evidence="8" id="KW-0804">Transcription</keyword>
<feature type="modified residue" description="4-aspartylphosphate" evidence="10">
    <location>
        <position position="52"/>
    </location>
</feature>
<keyword evidence="3" id="KW-0963">Cytoplasm</keyword>
<evidence type="ECO:0000256" key="2">
    <source>
        <dbReference type="ARBA" id="ARBA00018672"/>
    </source>
</evidence>
<comment type="caution">
    <text evidence="13">The sequence shown here is derived from an EMBL/GenBank/DDBJ whole genome shotgun (WGS) entry which is preliminary data.</text>
</comment>
<gene>
    <name evidence="13" type="ORF">H8716_09180</name>
</gene>
<sequence>MRLLYVEDERLIRESVAKQIQKMFPLEVFTACHGEEGLELFKKYKPEIVLTDIRMPVCDGLEMTRQIRELSQDTIIVIVTAYADFEYARTALQYQVHDFLIKPITIKSVQETVCELIEMVKVKNMDRDNKLQIQISDMLHGLISSESLFWKKQVILSGCRIQEYQKIGGFTPSDSGLILYAVKNIIEELLEVKQQKIQYCLISESYNMFYLIFYTEYFHSTMQTQQIEYQIKKLCEEMVDVLENNLFLPIAHIETGFFDGRDLYSKYLEVEQCMENDRTNQHMIIQMKDAKLEEERIIYALWKDKKFDQVAEKLVLYFNKTNSIQERQNLMIRLSYYLYIAMNEEKGEKQLLFKEFYDSFPKIKREFSEMEIAVRTTETLKKLTEKMEKMEKKILHPVIYNIQKDIRDNYSEVKLLKDYAKKYNINATYLSELFVKECGKTFSDIVTDIKMDKAKNMLNEPDARVYEVAVKLGYHDGRYFSQLFKRCTGMTPKEFQKRCDKYE</sequence>
<feature type="domain" description="Response regulatory" evidence="12">
    <location>
        <begin position="2"/>
        <end position="117"/>
    </location>
</feature>
<evidence type="ECO:0000256" key="8">
    <source>
        <dbReference type="ARBA" id="ARBA00023163"/>
    </source>
</evidence>
<feature type="domain" description="HTH araC/xylS-type" evidence="11">
    <location>
        <begin position="400"/>
        <end position="498"/>
    </location>
</feature>
<comment type="function">
    <text evidence="9">May play the central regulatory role in sporulation. It may be an element of the effector pathway responsible for the activation of sporulation genes in response to nutritional stress. Spo0A may act in concert with spo0H (a sigma factor) to control the expression of some genes that are critical to the sporulation process.</text>
</comment>
<evidence type="ECO:0000313" key="13">
    <source>
        <dbReference type="EMBL" id="MBC8573254.1"/>
    </source>
</evidence>
<evidence type="ECO:0000256" key="10">
    <source>
        <dbReference type="PROSITE-ProRule" id="PRU00169"/>
    </source>
</evidence>
<evidence type="ECO:0000256" key="1">
    <source>
        <dbReference type="ARBA" id="ARBA00004496"/>
    </source>
</evidence>
<dbReference type="PRINTS" id="PR00032">
    <property type="entry name" value="HTHARAC"/>
</dbReference>
<dbReference type="RefSeq" id="WP_249308347.1">
    <property type="nucleotide sequence ID" value="NZ_JACRSZ010000008.1"/>
</dbReference>
<organism evidence="13 14">
    <name type="scientific">Jingyaoa shaoxingensis</name>
    <dbReference type="NCBI Taxonomy" id="2763671"/>
    <lineage>
        <taxon>Bacteria</taxon>
        <taxon>Bacillati</taxon>
        <taxon>Bacillota</taxon>
        <taxon>Clostridia</taxon>
        <taxon>Lachnospirales</taxon>
        <taxon>Lachnospiraceae</taxon>
        <taxon>Jingyaoa</taxon>
    </lineage>
</organism>
<dbReference type="SUPFAM" id="SSF52172">
    <property type="entry name" value="CheY-like"/>
    <property type="match status" value="1"/>
</dbReference>
<dbReference type="Proteomes" id="UP000657421">
    <property type="component" value="Unassembled WGS sequence"/>
</dbReference>
<dbReference type="Gene3D" id="3.40.50.2300">
    <property type="match status" value="1"/>
</dbReference>
<keyword evidence="5" id="KW-0902">Two-component regulatory system</keyword>
<evidence type="ECO:0000259" key="11">
    <source>
        <dbReference type="PROSITE" id="PS01124"/>
    </source>
</evidence>
<keyword evidence="14" id="KW-1185">Reference proteome</keyword>
<keyword evidence="4 10" id="KW-0597">Phosphoprotein</keyword>
<reference evidence="13 14" key="1">
    <citation type="submission" date="2020-08" db="EMBL/GenBank/DDBJ databases">
        <title>Genome public.</title>
        <authorList>
            <person name="Liu C."/>
            <person name="Sun Q."/>
        </authorList>
    </citation>
    <scope>NUCLEOTIDE SEQUENCE [LARGE SCALE GENOMIC DNA]</scope>
    <source>
        <strain evidence="13 14">NSJ-46</strain>
    </source>
</reference>
<evidence type="ECO:0000313" key="14">
    <source>
        <dbReference type="Proteomes" id="UP000657421"/>
    </source>
</evidence>
<dbReference type="EMBL" id="JACRSZ010000008">
    <property type="protein sequence ID" value="MBC8573254.1"/>
    <property type="molecule type" value="Genomic_DNA"/>
</dbReference>
<dbReference type="InterPro" id="IPR018060">
    <property type="entry name" value="HTH_AraC"/>
</dbReference>
<evidence type="ECO:0000259" key="12">
    <source>
        <dbReference type="PROSITE" id="PS50110"/>
    </source>
</evidence>
<dbReference type="PROSITE" id="PS00041">
    <property type="entry name" value="HTH_ARAC_FAMILY_1"/>
    <property type="match status" value="1"/>
</dbReference>
<dbReference type="PROSITE" id="PS01124">
    <property type="entry name" value="HTH_ARAC_FAMILY_2"/>
    <property type="match status" value="1"/>
</dbReference>
<dbReference type="SUPFAM" id="SSF46689">
    <property type="entry name" value="Homeodomain-like"/>
    <property type="match status" value="1"/>
</dbReference>
<dbReference type="PANTHER" id="PTHR42713">
    <property type="entry name" value="HISTIDINE KINASE-RELATED"/>
    <property type="match status" value="1"/>
</dbReference>
<dbReference type="InterPro" id="IPR011006">
    <property type="entry name" value="CheY-like_superfamily"/>
</dbReference>
<dbReference type="CDD" id="cd17536">
    <property type="entry name" value="REC_YesN-like"/>
    <property type="match status" value="1"/>
</dbReference>
<keyword evidence="7" id="KW-0238">DNA-binding</keyword>
<dbReference type="Gene3D" id="1.10.10.60">
    <property type="entry name" value="Homeodomain-like"/>
    <property type="match status" value="2"/>
</dbReference>
<name>A0ABR7NA85_9FIRM</name>
<evidence type="ECO:0000256" key="4">
    <source>
        <dbReference type="ARBA" id="ARBA00022553"/>
    </source>
</evidence>
<dbReference type="InterPro" id="IPR051552">
    <property type="entry name" value="HptR"/>
</dbReference>
<dbReference type="InterPro" id="IPR020449">
    <property type="entry name" value="Tscrpt_reg_AraC-type_HTH"/>
</dbReference>
<protein>
    <recommendedName>
        <fullName evidence="2">Stage 0 sporulation protein A homolog</fullName>
    </recommendedName>
</protein>
<keyword evidence="6" id="KW-0805">Transcription regulation</keyword>
<evidence type="ECO:0000256" key="6">
    <source>
        <dbReference type="ARBA" id="ARBA00023015"/>
    </source>
</evidence>
<accession>A0ABR7NA85</accession>
<evidence type="ECO:0000256" key="3">
    <source>
        <dbReference type="ARBA" id="ARBA00022490"/>
    </source>
</evidence>
<dbReference type="InterPro" id="IPR001789">
    <property type="entry name" value="Sig_transdc_resp-reg_receiver"/>
</dbReference>
<evidence type="ECO:0000256" key="7">
    <source>
        <dbReference type="ARBA" id="ARBA00023125"/>
    </source>
</evidence>
<comment type="subcellular location">
    <subcellularLocation>
        <location evidence="1">Cytoplasm</location>
    </subcellularLocation>
</comment>
<dbReference type="InterPro" id="IPR009057">
    <property type="entry name" value="Homeodomain-like_sf"/>
</dbReference>